<keyword evidence="1" id="KW-0175">Coiled coil</keyword>
<dbReference type="InterPro" id="IPR041490">
    <property type="entry name" value="KstR2_TetR_C"/>
</dbReference>
<keyword evidence="7" id="KW-1185">Reference proteome</keyword>
<dbReference type="Gene3D" id="1.10.10.60">
    <property type="entry name" value="Homeodomain-like"/>
    <property type="match status" value="1"/>
</dbReference>
<dbReference type="AlphaFoldDB" id="A0A1I9YUK4"/>
<dbReference type="PANTHER" id="PTHR30055">
    <property type="entry name" value="HTH-TYPE TRANSCRIPTIONAL REGULATOR RUTR"/>
    <property type="match status" value="1"/>
</dbReference>
<reference evidence="6" key="2">
    <citation type="submission" date="2021-06" db="EMBL/GenBank/DDBJ databases">
        <authorList>
            <person name="Rogers T.H."/>
            <person name="Ramsay J.P."/>
            <person name="Wang P."/>
            <person name="Terpolilli J."/>
        </authorList>
    </citation>
    <scope>NUCLEOTIDE SEQUENCE</scope>
    <source>
        <strain evidence="6">WSM5005</strain>
        <plasmid evidence="6">pl2WSM5005</plasmid>
    </source>
</reference>
<dbReference type="SUPFAM" id="SSF46689">
    <property type="entry name" value="Homeodomain-like"/>
    <property type="match status" value="1"/>
</dbReference>
<organism evidence="6 7">
    <name type="scientific">Paraburkholderia sprentiae WSM5005</name>
    <dbReference type="NCBI Taxonomy" id="754502"/>
    <lineage>
        <taxon>Bacteria</taxon>
        <taxon>Pseudomonadati</taxon>
        <taxon>Pseudomonadota</taxon>
        <taxon>Betaproteobacteria</taxon>
        <taxon>Burkholderiales</taxon>
        <taxon>Burkholderiaceae</taxon>
        <taxon>Paraburkholderia</taxon>
    </lineage>
</organism>
<keyword evidence="2 3" id="KW-0238">DNA-binding</keyword>
<proteinExistence type="predicted"/>
<dbReference type="PRINTS" id="PR00455">
    <property type="entry name" value="HTHTETR"/>
</dbReference>
<dbReference type="InterPro" id="IPR009057">
    <property type="entry name" value="Homeodomain-like_sf"/>
</dbReference>
<evidence type="ECO:0000256" key="3">
    <source>
        <dbReference type="PROSITE-ProRule" id="PRU00335"/>
    </source>
</evidence>
<sequence length="205" mass="23764">MKMTDMSVPARRRARRSNEEVPRDKILRAAAALFRSRGYKGTTVRDIADSVGLLSGSLFHHFASKEEMLVEIMREAFLTVSIGFDKVLAADQDPYRQLRELIRLELDAVIHDERKDFHMVLYFDWRDAPPSALQELKRYRARYRDSWIRTLHACHESGLLRCDPVIAEQVIFGSLRHAMTWLKPGGKYTTEDFGDALVRLVLEEQ</sequence>
<dbReference type="KEGG" id="pspw:BJG93_34015"/>
<keyword evidence="6" id="KW-0614">Plasmid</keyword>
<dbReference type="Proteomes" id="UP000179860">
    <property type="component" value="Plasmid pl2WSM5005"/>
</dbReference>
<dbReference type="InterPro" id="IPR050109">
    <property type="entry name" value="HTH-type_TetR-like_transc_reg"/>
</dbReference>
<name>A0A1I9YUK4_9BURK</name>
<feature type="region of interest" description="Disordered" evidence="4">
    <location>
        <begin position="1"/>
        <end position="20"/>
    </location>
</feature>
<dbReference type="PANTHER" id="PTHR30055:SF183">
    <property type="entry name" value="NUCLEOID OCCLUSION FACTOR SLMA"/>
    <property type="match status" value="1"/>
</dbReference>
<dbReference type="OrthoDB" id="5523834at2"/>
<dbReference type="Gene3D" id="1.10.357.10">
    <property type="entry name" value="Tetracycline Repressor, domain 2"/>
    <property type="match status" value="1"/>
</dbReference>
<evidence type="ECO:0000259" key="5">
    <source>
        <dbReference type="PROSITE" id="PS50977"/>
    </source>
</evidence>
<accession>A0A1I9YUK4</accession>
<reference evidence="6" key="1">
    <citation type="submission" date="2016-09" db="EMBL/GenBank/DDBJ databases">
        <title>The Complete Genome of Burkholderia sprentiae wsm5005.</title>
        <authorList>
            <person name="De Meyer S."/>
            <person name="Wang P."/>
            <person name="Terpolilli J."/>
        </authorList>
    </citation>
    <scope>NUCLEOTIDE SEQUENCE [LARGE SCALE GENOMIC DNA]</scope>
    <source>
        <strain evidence="6">WSM5005</strain>
        <plasmid evidence="6">pl2WSM5005</plasmid>
    </source>
</reference>
<evidence type="ECO:0000313" key="7">
    <source>
        <dbReference type="Proteomes" id="UP000179860"/>
    </source>
</evidence>
<dbReference type="PROSITE" id="PS50977">
    <property type="entry name" value="HTH_TETR_2"/>
    <property type="match status" value="1"/>
</dbReference>
<evidence type="ECO:0000256" key="2">
    <source>
        <dbReference type="ARBA" id="ARBA00023125"/>
    </source>
</evidence>
<dbReference type="RefSeq" id="WP_071336780.1">
    <property type="nucleotide sequence ID" value="NZ_CP017565.2"/>
</dbReference>
<dbReference type="SUPFAM" id="SSF48498">
    <property type="entry name" value="Tetracyclin repressor-like, C-terminal domain"/>
    <property type="match status" value="1"/>
</dbReference>
<geneLocation type="plasmid" evidence="6 7">
    <name>pl2WSM5005</name>
</geneLocation>
<dbReference type="InterPro" id="IPR001647">
    <property type="entry name" value="HTH_TetR"/>
</dbReference>
<feature type="DNA-binding region" description="H-T-H motif" evidence="3">
    <location>
        <begin position="43"/>
        <end position="62"/>
    </location>
</feature>
<evidence type="ECO:0000256" key="1">
    <source>
        <dbReference type="ARBA" id="ARBA00023054"/>
    </source>
</evidence>
<dbReference type="GO" id="GO:0000976">
    <property type="term" value="F:transcription cis-regulatory region binding"/>
    <property type="evidence" value="ECO:0007669"/>
    <property type="project" value="TreeGrafter"/>
</dbReference>
<dbReference type="InterPro" id="IPR036271">
    <property type="entry name" value="Tet_transcr_reg_TetR-rel_C_sf"/>
</dbReference>
<feature type="domain" description="HTH tetR-type" evidence="5">
    <location>
        <begin position="20"/>
        <end position="80"/>
    </location>
</feature>
<dbReference type="Pfam" id="PF00440">
    <property type="entry name" value="TetR_N"/>
    <property type="match status" value="1"/>
</dbReference>
<evidence type="ECO:0000256" key="4">
    <source>
        <dbReference type="SAM" id="MobiDB-lite"/>
    </source>
</evidence>
<protein>
    <submittedName>
        <fullName evidence="6">TetR/AcrR family transcriptional regulator</fullName>
    </submittedName>
</protein>
<dbReference type="GO" id="GO:0003700">
    <property type="term" value="F:DNA-binding transcription factor activity"/>
    <property type="evidence" value="ECO:0007669"/>
    <property type="project" value="TreeGrafter"/>
</dbReference>
<dbReference type="EMBL" id="CP017565">
    <property type="protein sequence ID" value="APA90569.1"/>
    <property type="molecule type" value="Genomic_DNA"/>
</dbReference>
<dbReference type="Pfam" id="PF17932">
    <property type="entry name" value="TetR_C_24"/>
    <property type="match status" value="1"/>
</dbReference>
<gene>
    <name evidence="6" type="ORF">BJG93_34015</name>
</gene>
<evidence type="ECO:0000313" key="6">
    <source>
        <dbReference type="EMBL" id="APA90569.1"/>
    </source>
</evidence>